<dbReference type="InterPro" id="IPR006140">
    <property type="entry name" value="D-isomer_DH_NAD-bd"/>
</dbReference>
<keyword evidence="3" id="KW-0520">NAD</keyword>
<proteinExistence type="inferred from homology"/>
<dbReference type="PROSITE" id="PS00670">
    <property type="entry name" value="D_2_HYDROXYACID_DH_2"/>
    <property type="match status" value="1"/>
</dbReference>
<dbReference type="InterPro" id="IPR050857">
    <property type="entry name" value="D-2-hydroxyacid_DH"/>
</dbReference>
<dbReference type="EMBL" id="LBIA02000001">
    <property type="protein sequence ID" value="TKT69980.1"/>
    <property type="molecule type" value="Genomic_DNA"/>
</dbReference>
<organism evidence="7 8">
    <name type="scientific">Afipia massiliensis</name>
    <dbReference type="NCBI Taxonomy" id="211460"/>
    <lineage>
        <taxon>Bacteria</taxon>
        <taxon>Pseudomonadati</taxon>
        <taxon>Pseudomonadota</taxon>
        <taxon>Alphaproteobacteria</taxon>
        <taxon>Hyphomicrobiales</taxon>
        <taxon>Nitrobacteraceae</taxon>
        <taxon>Afipia</taxon>
    </lineage>
</organism>
<dbReference type="CDD" id="cd12173">
    <property type="entry name" value="PGDH_4"/>
    <property type="match status" value="1"/>
</dbReference>
<evidence type="ECO:0000259" key="6">
    <source>
        <dbReference type="Pfam" id="PF02826"/>
    </source>
</evidence>
<dbReference type="InterPro" id="IPR029753">
    <property type="entry name" value="D-isomer_DH_CS"/>
</dbReference>
<accession>A0A4U6BIL2</accession>
<dbReference type="PANTHER" id="PTHR42789:SF1">
    <property type="entry name" value="D-ISOMER SPECIFIC 2-HYDROXYACID DEHYDROGENASE FAMILY PROTEIN (AFU_ORTHOLOGUE AFUA_6G10090)"/>
    <property type="match status" value="1"/>
</dbReference>
<evidence type="ECO:0000259" key="5">
    <source>
        <dbReference type="Pfam" id="PF00389"/>
    </source>
</evidence>
<feature type="domain" description="D-isomer specific 2-hydroxyacid dehydrogenase catalytic" evidence="5">
    <location>
        <begin position="9"/>
        <end position="322"/>
    </location>
</feature>
<evidence type="ECO:0000256" key="4">
    <source>
        <dbReference type="RuleBase" id="RU003719"/>
    </source>
</evidence>
<dbReference type="GO" id="GO:0016616">
    <property type="term" value="F:oxidoreductase activity, acting on the CH-OH group of donors, NAD or NADP as acceptor"/>
    <property type="evidence" value="ECO:0007669"/>
    <property type="project" value="InterPro"/>
</dbReference>
<evidence type="ECO:0000256" key="1">
    <source>
        <dbReference type="ARBA" id="ARBA00005854"/>
    </source>
</evidence>
<dbReference type="Pfam" id="PF02826">
    <property type="entry name" value="2-Hacid_dh_C"/>
    <property type="match status" value="1"/>
</dbReference>
<name>A0A4U6BIL2_9BRAD</name>
<dbReference type="RefSeq" id="WP_046829872.1">
    <property type="nucleotide sequence ID" value="NZ_LBIA02000001.1"/>
</dbReference>
<feature type="domain" description="D-isomer specific 2-hydroxyacid dehydrogenase NAD-binding" evidence="6">
    <location>
        <begin position="115"/>
        <end position="291"/>
    </location>
</feature>
<keyword evidence="2 4" id="KW-0560">Oxidoreductase</keyword>
<comment type="caution">
    <text evidence="7">The sequence shown here is derived from an EMBL/GenBank/DDBJ whole genome shotgun (WGS) entry which is preliminary data.</text>
</comment>
<evidence type="ECO:0000313" key="7">
    <source>
        <dbReference type="EMBL" id="TKT69980.1"/>
    </source>
</evidence>
<reference evidence="7" key="1">
    <citation type="submission" date="2019-04" db="EMBL/GenBank/DDBJ databases">
        <title>Whole genome sequencing of cave bacteria.</title>
        <authorList>
            <person name="Gan H.M."/>
            <person name="Barton H."/>
            <person name="Savka M.A."/>
        </authorList>
    </citation>
    <scope>NUCLEOTIDE SEQUENCE [LARGE SCALE GENOMIC DNA]</scope>
    <source>
        <strain evidence="7">LC387</strain>
    </source>
</reference>
<dbReference type="AlphaFoldDB" id="A0A4U6BIL2"/>
<dbReference type="SUPFAM" id="SSF52283">
    <property type="entry name" value="Formate/glycerate dehydrogenase catalytic domain-like"/>
    <property type="match status" value="1"/>
</dbReference>
<dbReference type="STRING" id="211460.YH63_18590"/>
<dbReference type="InterPro" id="IPR036291">
    <property type="entry name" value="NAD(P)-bd_dom_sf"/>
</dbReference>
<protein>
    <submittedName>
        <fullName evidence="7">Hydroxyacid dehydrogenase</fullName>
    </submittedName>
</protein>
<dbReference type="Proteomes" id="UP000034832">
    <property type="component" value="Unassembled WGS sequence"/>
</dbReference>
<dbReference type="InterPro" id="IPR006139">
    <property type="entry name" value="D-isomer_2_OHA_DH_cat_dom"/>
</dbReference>
<dbReference type="GO" id="GO:0051287">
    <property type="term" value="F:NAD binding"/>
    <property type="evidence" value="ECO:0007669"/>
    <property type="project" value="InterPro"/>
</dbReference>
<dbReference type="OrthoDB" id="9793626at2"/>
<dbReference type="PANTHER" id="PTHR42789">
    <property type="entry name" value="D-ISOMER SPECIFIC 2-HYDROXYACID DEHYDROGENASE FAMILY PROTEIN (AFU_ORTHOLOGUE AFUA_6G10090)"/>
    <property type="match status" value="1"/>
</dbReference>
<dbReference type="Gene3D" id="3.40.50.720">
    <property type="entry name" value="NAD(P)-binding Rossmann-like Domain"/>
    <property type="match status" value="2"/>
</dbReference>
<evidence type="ECO:0000313" key="8">
    <source>
        <dbReference type="Proteomes" id="UP000034832"/>
    </source>
</evidence>
<dbReference type="FunFam" id="3.40.50.720:FF:000203">
    <property type="entry name" value="D-3-phosphoglycerate dehydrogenase (SerA)"/>
    <property type="match status" value="1"/>
</dbReference>
<dbReference type="SUPFAM" id="SSF51735">
    <property type="entry name" value="NAD(P)-binding Rossmann-fold domains"/>
    <property type="match status" value="1"/>
</dbReference>
<dbReference type="PROSITE" id="PS00671">
    <property type="entry name" value="D_2_HYDROXYACID_DH_3"/>
    <property type="match status" value="1"/>
</dbReference>
<dbReference type="Pfam" id="PF00389">
    <property type="entry name" value="2-Hacid_dh"/>
    <property type="match status" value="1"/>
</dbReference>
<gene>
    <name evidence="7" type="ORF">YH63_000260</name>
</gene>
<evidence type="ECO:0000256" key="3">
    <source>
        <dbReference type="ARBA" id="ARBA00023027"/>
    </source>
</evidence>
<sequence length="329" mass="35120">MATNKKKLLIVETLSPGGWALLRERSDIEAIEFPNTISAPDFNEMLRQHAPVNGVALGGTRFGANEIVSSGEMMVVTRIGVGYDAVDVAALSARKIPLMTTGIANSPSVAECALFMMLALAKRAAELDALVKSGNWTKRLGAIPFDLLGKTALVVGFGRIGSRTVKRLVAMEMNVLVYDPFKSAAEVEAAGAEYVTDLNTALPRADFVSIHCPKSPETVNMFSTAQLQMMKPTAYLINTARGGIVDEDALHAALTSGKIAGAGIDVFAQEPPRPDHPLFKLDNVITAPHVAGVTREALDRMSLQTAKNILSALDGKPIRENVINQDVLG</sequence>
<comment type="similarity">
    <text evidence="1 4">Belongs to the D-isomer specific 2-hydroxyacid dehydrogenase family.</text>
</comment>
<keyword evidence="8" id="KW-1185">Reference proteome</keyword>
<evidence type="ECO:0000256" key="2">
    <source>
        <dbReference type="ARBA" id="ARBA00023002"/>
    </source>
</evidence>